<dbReference type="SMART" id="SM00240">
    <property type="entry name" value="FHA"/>
    <property type="match status" value="1"/>
</dbReference>
<dbReference type="PANTHER" id="PTHR48041:SF139">
    <property type="entry name" value="PROTEIN SCARLET"/>
    <property type="match status" value="1"/>
</dbReference>
<dbReference type="EMBL" id="LR586016">
    <property type="protein sequence ID" value="VIP05230.1"/>
    <property type="molecule type" value="Genomic_DNA"/>
</dbReference>
<proteinExistence type="predicted"/>
<evidence type="ECO:0000259" key="10">
    <source>
        <dbReference type="PROSITE" id="PS50893"/>
    </source>
</evidence>
<dbReference type="PROSITE" id="PS00211">
    <property type="entry name" value="ABC_TRANSPORTER_1"/>
    <property type="match status" value="1"/>
</dbReference>
<comment type="subcellular location">
    <subcellularLocation>
        <location evidence="1">Membrane</location>
        <topology evidence="1">Multi-pass membrane protein</topology>
    </subcellularLocation>
</comment>
<keyword evidence="3 8" id="KW-0812">Transmembrane</keyword>
<dbReference type="InterPro" id="IPR050352">
    <property type="entry name" value="ABCG_transporters"/>
</dbReference>
<dbReference type="CDD" id="cd00060">
    <property type="entry name" value="FHA"/>
    <property type="match status" value="1"/>
</dbReference>
<gene>
    <name evidence="11" type="ORF">GMBLW1_39630</name>
</gene>
<dbReference type="PROSITE" id="PS50006">
    <property type="entry name" value="FHA_DOMAIN"/>
    <property type="match status" value="1"/>
</dbReference>
<dbReference type="InterPro" id="IPR027417">
    <property type="entry name" value="P-loop_NTPase"/>
</dbReference>
<dbReference type="Gene3D" id="2.60.200.20">
    <property type="match status" value="1"/>
</dbReference>
<dbReference type="PROSITE" id="PS50893">
    <property type="entry name" value="ABC_TRANSPORTER_2"/>
    <property type="match status" value="1"/>
</dbReference>
<dbReference type="Pfam" id="PF00498">
    <property type="entry name" value="FHA"/>
    <property type="match status" value="1"/>
</dbReference>
<evidence type="ECO:0000256" key="4">
    <source>
        <dbReference type="ARBA" id="ARBA00022741"/>
    </source>
</evidence>
<feature type="transmembrane region" description="Helical" evidence="8">
    <location>
        <begin position="704"/>
        <end position="723"/>
    </location>
</feature>
<organism evidence="11">
    <name type="scientific">Tuwongella immobilis</name>
    <dbReference type="NCBI Taxonomy" id="692036"/>
    <lineage>
        <taxon>Bacteria</taxon>
        <taxon>Pseudomonadati</taxon>
        <taxon>Planctomycetota</taxon>
        <taxon>Planctomycetia</taxon>
        <taxon>Gemmatales</taxon>
        <taxon>Gemmataceae</taxon>
        <taxon>Tuwongella</taxon>
    </lineage>
</organism>
<dbReference type="GO" id="GO:0140359">
    <property type="term" value="F:ABC-type transporter activity"/>
    <property type="evidence" value="ECO:0007669"/>
    <property type="project" value="InterPro"/>
</dbReference>
<evidence type="ECO:0008006" key="13">
    <source>
        <dbReference type="Google" id="ProtNLM"/>
    </source>
</evidence>
<feature type="transmembrane region" description="Helical" evidence="8">
    <location>
        <begin position="502"/>
        <end position="522"/>
    </location>
</feature>
<dbReference type="Proteomes" id="UP000464378">
    <property type="component" value="Chromosome"/>
</dbReference>
<dbReference type="Gene3D" id="3.40.50.300">
    <property type="entry name" value="P-loop containing nucleotide triphosphate hydrolases"/>
    <property type="match status" value="1"/>
</dbReference>
<feature type="domain" description="FHA" evidence="9">
    <location>
        <begin position="33"/>
        <end position="82"/>
    </location>
</feature>
<keyword evidence="4" id="KW-0547">Nucleotide-binding</keyword>
<dbReference type="InterPro" id="IPR013525">
    <property type="entry name" value="ABC2_TM"/>
</dbReference>
<dbReference type="AlphaFoldDB" id="A0A6C2YUD1"/>
<dbReference type="InterPro" id="IPR017871">
    <property type="entry name" value="ABC_transporter-like_CS"/>
</dbReference>
<feature type="transmembrane region" description="Helical" evidence="8">
    <location>
        <begin position="671"/>
        <end position="692"/>
    </location>
</feature>
<dbReference type="KEGG" id="tim:GMBLW1_39630"/>
<dbReference type="InParanoid" id="A0A6C2YUD1"/>
<evidence type="ECO:0000313" key="11">
    <source>
        <dbReference type="EMBL" id="VIP05230.1"/>
    </source>
</evidence>
<dbReference type="GO" id="GO:0016020">
    <property type="term" value="C:membrane"/>
    <property type="evidence" value="ECO:0007669"/>
    <property type="project" value="UniProtKB-SubCell"/>
</dbReference>
<keyword evidence="6 8" id="KW-1133">Transmembrane helix</keyword>
<evidence type="ECO:0000313" key="12">
    <source>
        <dbReference type="Proteomes" id="UP000464378"/>
    </source>
</evidence>
<evidence type="ECO:0000256" key="6">
    <source>
        <dbReference type="ARBA" id="ARBA00022989"/>
    </source>
</evidence>
<keyword evidence="7 8" id="KW-0472">Membrane</keyword>
<keyword evidence="2" id="KW-0813">Transport</keyword>
<dbReference type="Pfam" id="PF01061">
    <property type="entry name" value="ABC2_membrane"/>
    <property type="match status" value="1"/>
</dbReference>
<feature type="transmembrane region" description="Helical" evidence="8">
    <location>
        <begin position="766"/>
        <end position="788"/>
    </location>
</feature>
<evidence type="ECO:0000256" key="3">
    <source>
        <dbReference type="ARBA" id="ARBA00022692"/>
    </source>
</evidence>
<dbReference type="InterPro" id="IPR003593">
    <property type="entry name" value="AAA+_ATPase"/>
</dbReference>
<name>A0A6C2YUD1_9BACT</name>
<dbReference type="EMBL" id="LR593887">
    <property type="protein sequence ID" value="VTS07816.1"/>
    <property type="molecule type" value="Genomic_DNA"/>
</dbReference>
<evidence type="ECO:0000256" key="2">
    <source>
        <dbReference type="ARBA" id="ARBA00022448"/>
    </source>
</evidence>
<dbReference type="InterPro" id="IPR003439">
    <property type="entry name" value="ABC_transporter-like_ATP-bd"/>
</dbReference>
<feature type="domain" description="ABC transporter" evidence="10">
    <location>
        <begin position="119"/>
        <end position="356"/>
    </location>
</feature>
<dbReference type="SUPFAM" id="SSF49879">
    <property type="entry name" value="SMAD/FHA domain"/>
    <property type="match status" value="1"/>
</dbReference>
<dbReference type="InterPro" id="IPR008984">
    <property type="entry name" value="SMAD_FHA_dom_sf"/>
</dbReference>
<evidence type="ECO:0000256" key="8">
    <source>
        <dbReference type="SAM" id="Phobius"/>
    </source>
</evidence>
<sequence>MNLFRLTDRSQRTALIARRQVTLKELFGNKDRLIIGRDPQDDVCLPHPSISRNHAVLTRHDGEFWLTDLGSVNGSYVNGVRIREQFRLKEGDQIAIGPYLFSIVADSLISVDSSRSIRLEARNLEKVVRTPSGQPKTLLADINLVVEPGEFISLLGPSGSGKSTLMDCLNGRRQPTNGAVLANGEDFYDHLIGLSQSIGYVPQKDIIHTQLTVERALYYTALLRLPRDTSPAEIDQRLDQVIRQMELEPHRATLVSQLSGGQIKRVSLGAELIAEPSLLYIDEATSGLDAGTEARMMHLFRKLSDEGRSVVCITHNIENVDVCHLVLILVRGRIAYIGPPSEAPGYFGVNRVSAIYDRLDEKEPEVWQAEFRQSPYHEQYVVRRINSPLPMLIRNADGAEQVEQLTRSAWMPIPLPTPELTAARQSKTQELTANEMASLSQARERLKAKTEAAKHSSKDESGITPHIRRLRQMRLPRLPFFQQFPVLLLRYMELLWHDRRSLILTFCQAPMIAACFLLGFYGKPFEGLMVVPRQLITLERDAASMAVQQLAPSPTRTVLEQLLASDTPLVPTEVVVDPRYNYTLIFILCISVLWLGCNNSAKEIVKESAVYGRERAVNLSIPPYLLSKFVLQTLLSGLQTVLLVGCVYGFLEIAKQTLGTPVPHPGYHLPYDQMIGIFLLLSTCGVAMGLALSAFVGSSDQATALLPYLLIPQFILGGGIITIDTQPLSWLPFLGSPVYWAYRAVRTGETSFPSQFPFYQNYDDSLVWPCLGLAVQTLALMLAAAYFLRRKDVAN</sequence>
<keyword evidence="5" id="KW-0067">ATP-binding</keyword>
<evidence type="ECO:0000256" key="7">
    <source>
        <dbReference type="ARBA" id="ARBA00023136"/>
    </source>
</evidence>
<accession>A0A6C2YUD1</accession>
<keyword evidence="12" id="KW-1185">Reference proteome</keyword>
<evidence type="ECO:0000256" key="5">
    <source>
        <dbReference type="ARBA" id="ARBA00022840"/>
    </source>
</evidence>
<evidence type="ECO:0000256" key="1">
    <source>
        <dbReference type="ARBA" id="ARBA00004141"/>
    </source>
</evidence>
<dbReference type="GO" id="GO:0016887">
    <property type="term" value="F:ATP hydrolysis activity"/>
    <property type="evidence" value="ECO:0007669"/>
    <property type="project" value="InterPro"/>
</dbReference>
<dbReference type="SUPFAM" id="SSF52540">
    <property type="entry name" value="P-loop containing nucleoside triphosphate hydrolases"/>
    <property type="match status" value="1"/>
</dbReference>
<dbReference type="GO" id="GO:0005524">
    <property type="term" value="F:ATP binding"/>
    <property type="evidence" value="ECO:0007669"/>
    <property type="project" value="UniProtKB-KW"/>
</dbReference>
<dbReference type="SMART" id="SM00382">
    <property type="entry name" value="AAA"/>
    <property type="match status" value="1"/>
</dbReference>
<protein>
    <recommendedName>
        <fullName evidence="13">ABC transporter domain-containing protein</fullName>
    </recommendedName>
</protein>
<evidence type="ECO:0000259" key="9">
    <source>
        <dbReference type="PROSITE" id="PS50006"/>
    </source>
</evidence>
<dbReference type="PANTHER" id="PTHR48041">
    <property type="entry name" value="ABC TRANSPORTER G FAMILY MEMBER 28"/>
    <property type="match status" value="1"/>
</dbReference>
<dbReference type="RefSeq" id="WP_162660294.1">
    <property type="nucleotide sequence ID" value="NZ_LR593887.1"/>
</dbReference>
<feature type="transmembrane region" description="Helical" evidence="8">
    <location>
        <begin position="629"/>
        <end position="651"/>
    </location>
</feature>
<dbReference type="Pfam" id="PF00005">
    <property type="entry name" value="ABC_tran"/>
    <property type="match status" value="1"/>
</dbReference>
<reference evidence="11" key="1">
    <citation type="submission" date="2019-04" db="EMBL/GenBank/DDBJ databases">
        <authorList>
            <consortium name="Science for Life Laboratories"/>
        </authorList>
    </citation>
    <scope>NUCLEOTIDE SEQUENCE</scope>
    <source>
        <strain evidence="11">MBLW1</strain>
    </source>
</reference>
<dbReference type="InterPro" id="IPR000253">
    <property type="entry name" value="FHA_dom"/>
</dbReference>